<feature type="compositionally biased region" description="Polar residues" evidence="2">
    <location>
        <begin position="48"/>
        <end position="57"/>
    </location>
</feature>
<dbReference type="KEGG" id="pvt:110088324"/>
<protein>
    <submittedName>
        <fullName evidence="5">CapZ-interacting protein isoform X1</fullName>
    </submittedName>
</protein>
<feature type="region of interest" description="Disordered" evidence="2">
    <location>
        <begin position="48"/>
        <end position="96"/>
    </location>
</feature>
<dbReference type="AlphaFoldDB" id="A0A6J0V202"/>
<name>A0A6J0V202_9SAUR</name>
<reference evidence="5" key="1">
    <citation type="submission" date="2025-08" db="UniProtKB">
        <authorList>
            <consortium name="RefSeq"/>
        </authorList>
    </citation>
    <scope>IDENTIFICATION</scope>
</reference>
<organism evidence="4 5">
    <name type="scientific">Pogona vitticeps</name>
    <name type="common">central bearded dragon</name>
    <dbReference type="NCBI Taxonomy" id="103695"/>
    <lineage>
        <taxon>Eukaryota</taxon>
        <taxon>Metazoa</taxon>
        <taxon>Chordata</taxon>
        <taxon>Craniata</taxon>
        <taxon>Vertebrata</taxon>
        <taxon>Euteleostomi</taxon>
        <taxon>Lepidosauria</taxon>
        <taxon>Squamata</taxon>
        <taxon>Bifurcata</taxon>
        <taxon>Unidentata</taxon>
        <taxon>Episquamata</taxon>
        <taxon>Toxicofera</taxon>
        <taxon>Iguania</taxon>
        <taxon>Acrodonta</taxon>
        <taxon>Agamidae</taxon>
        <taxon>Amphibolurinae</taxon>
        <taxon>Pogona</taxon>
    </lineage>
</organism>
<evidence type="ECO:0000313" key="5">
    <source>
        <dbReference type="RefSeq" id="XP_020666188.2"/>
    </source>
</evidence>
<feature type="region of interest" description="Disordered" evidence="2">
    <location>
        <begin position="133"/>
        <end position="360"/>
    </location>
</feature>
<dbReference type="GO" id="GO:0036010">
    <property type="term" value="P:protein localization to endosome"/>
    <property type="evidence" value="ECO:0007669"/>
    <property type="project" value="TreeGrafter"/>
</dbReference>
<keyword evidence="4" id="KW-1185">Reference proteome</keyword>
<feature type="compositionally biased region" description="Basic and acidic residues" evidence="2">
    <location>
        <begin position="239"/>
        <end position="253"/>
    </location>
</feature>
<sequence length="360" mass="39334">MFCSLEYNTEKICCTGSIRAIYDKPTETSTMVEESTMPSVTQLAGKFQEQSSLSGKETSAAKPIRRKPPCSLPLNIHKAEPGQNGELKPSSSASHSVKVKVKSSPLIEKLQANLAFAPTALLPGMSPKSPGLKVMVSPFNSPPSTPLTPQSHSSEPDKTPVSFDQPPEGSHLQFYNKVRTRGSIKRRPPSRRFRRSQSEYDDLDSAMALSPQENGAKDDNEVESVFTDSSKATDGTGCCEKEIQITSDKKSPSDLESSQTESKDSEAGETGKGTVYKDSQEEKPHQSRSELKPCKQNKEENEKSPALDTLVDIHAANQENEGKRENELHGGEGTQQLPNIKEIGTPQQGRDTETVENSRV</sequence>
<evidence type="ECO:0000256" key="2">
    <source>
        <dbReference type="SAM" id="MobiDB-lite"/>
    </source>
</evidence>
<evidence type="ECO:0000256" key="1">
    <source>
        <dbReference type="ARBA" id="ARBA00022553"/>
    </source>
</evidence>
<feature type="compositionally biased region" description="Basic and acidic residues" evidence="2">
    <location>
        <begin position="320"/>
        <end position="330"/>
    </location>
</feature>
<dbReference type="GO" id="GO:0051015">
    <property type="term" value="F:actin filament binding"/>
    <property type="evidence" value="ECO:0007669"/>
    <property type="project" value="TreeGrafter"/>
</dbReference>
<feature type="compositionally biased region" description="Basic residues" evidence="2">
    <location>
        <begin position="178"/>
        <end position="195"/>
    </location>
</feature>
<dbReference type="GO" id="GO:0071203">
    <property type="term" value="C:WASH complex"/>
    <property type="evidence" value="ECO:0007669"/>
    <property type="project" value="TreeGrafter"/>
</dbReference>
<keyword evidence="1" id="KW-0597">Phosphoprotein</keyword>
<dbReference type="OrthoDB" id="9450049at2759"/>
<gene>
    <name evidence="5" type="primary">RCSD1</name>
</gene>
<dbReference type="PANTHER" id="PTHR21669:SF2">
    <property type="entry name" value="CAPZ-INTERACTING PROTEIN"/>
    <property type="match status" value="1"/>
</dbReference>
<proteinExistence type="predicted"/>
<dbReference type="GeneID" id="110088324"/>
<dbReference type="GO" id="GO:0005829">
    <property type="term" value="C:cytosol"/>
    <property type="evidence" value="ECO:0007669"/>
    <property type="project" value="GOC"/>
</dbReference>
<evidence type="ECO:0000259" key="3">
    <source>
        <dbReference type="Pfam" id="PF15255"/>
    </source>
</evidence>
<accession>A0A6J0V202</accession>
<dbReference type="InterPro" id="IPR029341">
    <property type="entry name" value="FAM21/CAPZIP"/>
</dbReference>
<dbReference type="PANTHER" id="PTHR21669">
    <property type="entry name" value="CAPZ-INTERACTING PROTEIN AND RELATED PROTEINS"/>
    <property type="match status" value="1"/>
</dbReference>
<dbReference type="Pfam" id="PF15255">
    <property type="entry name" value="CAP-ZIP_m"/>
    <property type="match status" value="1"/>
</dbReference>
<dbReference type="InParanoid" id="A0A6J0V202"/>
<dbReference type="GO" id="GO:1901981">
    <property type="term" value="F:phosphatidylinositol phosphate binding"/>
    <property type="evidence" value="ECO:0007669"/>
    <property type="project" value="TreeGrafter"/>
</dbReference>
<feature type="domain" description="FAM21/CAPZIP" evidence="3">
    <location>
        <begin position="98"/>
        <end position="200"/>
    </location>
</feature>
<dbReference type="GO" id="GO:0042147">
    <property type="term" value="P:retrograde transport, endosome to Golgi"/>
    <property type="evidence" value="ECO:0007669"/>
    <property type="project" value="TreeGrafter"/>
</dbReference>
<dbReference type="Proteomes" id="UP001652642">
    <property type="component" value="Chromosome 3"/>
</dbReference>
<feature type="compositionally biased region" description="Basic and acidic residues" evidence="2">
    <location>
        <begin position="278"/>
        <end position="305"/>
    </location>
</feature>
<dbReference type="GO" id="GO:0005769">
    <property type="term" value="C:early endosome"/>
    <property type="evidence" value="ECO:0007669"/>
    <property type="project" value="TreeGrafter"/>
</dbReference>
<dbReference type="RefSeq" id="XP_020666188.2">
    <property type="nucleotide sequence ID" value="XM_020810529.2"/>
</dbReference>
<dbReference type="CTD" id="92241"/>
<evidence type="ECO:0000313" key="4">
    <source>
        <dbReference type="Proteomes" id="UP001652642"/>
    </source>
</evidence>
<feature type="compositionally biased region" description="Basic and acidic residues" evidence="2">
    <location>
        <begin position="350"/>
        <end position="360"/>
    </location>
</feature>
<dbReference type="GO" id="GO:1905394">
    <property type="term" value="F:retromer complex binding"/>
    <property type="evidence" value="ECO:0007669"/>
    <property type="project" value="TreeGrafter"/>
</dbReference>
<dbReference type="GO" id="GO:0003009">
    <property type="term" value="P:skeletal muscle contraction"/>
    <property type="evidence" value="ECO:0007669"/>
    <property type="project" value="TreeGrafter"/>
</dbReference>